<keyword evidence="7" id="KW-0997">Cell inner membrane</keyword>
<dbReference type="GO" id="GO:0022857">
    <property type="term" value="F:transmembrane transporter activity"/>
    <property type="evidence" value="ECO:0007669"/>
    <property type="project" value="UniProtKB-UniRule"/>
</dbReference>
<dbReference type="EMBL" id="QFWV02000009">
    <property type="protein sequence ID" value="RKF05458.1"/>
    <property type="molecule type" value="Genomic_DNA"/>
</dbReference>
<name>A0A3A8A7V9_9HYPH</name>
<dbReference type="InterPro" id="IPR055348">
    <property type="entry name" value="DctQ"/>
</dbReference>
<evidence type="ECO:0000256" key="2">
    <source>
        <dbReference type="ARBA" id="ARBA00022448"/>
    </source>
</evidence>
<comment type="function">
    <text evidence="7">Part of the tripartite ATP-independent periplasmic (TRAP) transport system.</text>
</comment>
<feature type="domain" description="Tripartite ATP-independent periplasmic transporters DctQ component" evidence="8">
    <location>
        <begin position="64"/>
        <end position="175"/>
    </location>
</feature>
<evidence type="ECO:0000256" key="1">
    <source>
        <dbReference type="ARBA" id="ARBA00004651"/>
    </source>
</evidence>
<feature type="transmembrane region" description="Helical" evidence="7">
    <location>
        <begin position="149"/>
        <end position="173"/>
    </location>
</feature>
<comment type="similarity">
    <text evidence="7">Belongs to the TRAP transporter small permease family.</text>
</comment>
<dbReference type="OrthoDB" id="6183232at2"/>
<keyword evidence="4 7" id="KW-0812">Transmembrane</keyword>
<feature type="transmembrane region" description="Helical" evidence="7">
    <location>
        <begin position="75"/>
        <end position="97"/>
    </location>
</feature>
<comment type="subunit">
    <text evidence="7">The complex comprises the extracytoplasmic solute receptor protein and the two transmembrane proteins.</text>
</comment>
<keyword evidence="5 7" id="KW-1133">Transmembrane helix</keyword>
<evidence type="ECO:0000259" key="8">
    <source>
        <dbReference type="Pfam" id="PF04290"/>
    </source>
</evidence>
<evidence type="ECO:0000256" key="7">
    <source>
        <dbReference type="RuleBase" id="RU369079"/>
    </source>
</evidence>
<reference evidence="9 10" key="1">
    <citation type="journal article" date="2018" name="Int. J. Syst. Bacteriol.">
        <title>Oceaniradius stylonemae gen. nov., sp. nov., isolated from a red alga, Stylonema cornu-cervi.</title>
        <authorList>
            <person name="Jeong S."/>
        </authorList>
    </citation>
    <scope>NUCLEOTIDE SEQUENCE [LARGE SCALE GENOMIC DNA]</scope>
    <source>
        <strain evidence="9 10">StC1</strain>
    </source>
</reference>
<dbReference type="AlphaFoldDB" id="A0A3A8A7V9"/>
<gene>
    <name evidence="9" type="ORF">DEM25_016880</name>
</gene>
<accession>A0A3A8A7V9</accession>
<evidence type="ECO:0000313" key="9">
    <source>
        <dbReference type="EMBL" id="RKF05458.1"/>
    </source>
</evidence>
<dbReference type="Proteomes" id="UP000246132">
    <property type="component" value="Unassembled WGS sequence"/>
</dbReference>
<dbReference type="RefSeq" id="WP_109767680.1">
    <property type="nucleotide sequence ID" value="NZ_CP159474.1"/>
</dbReference>
<keyword evidence="3" id="KW-1003">Cell membrane</keyword>
<evidence type="ECO:0000313" key="10">
    <source>
        <dbReference type="Proteomes" id="UP000246132"/>
    </source>
</evidence>
<evidence type="ECO:0000256" key="6">
    <source>
        <dbReference type="ARBA" id="ARBA00023136"/>
    </source>
</evidence>
<feature type="transmembrane region" description="Helical" evidence="7">
    <location>
        <begin position="109"/>
        <end position="129"/>
    </location>
</feature>
<proteinExistence type="inferred from homology"/>
<dbReference type="GO" id="GO:0005886">
    <property type="term" value="C:plasma membrane"/>
    <property type="evidence" value="ECO:0007669"/>
    <property type="project" value="UniProtKB-SubCell"/>
</dbReference>
<evidence type="ECO:0000256" key="3">
    <source>
        <dbReference type="ARBA" id="ARBA00022475"/>
    </source>
</evidence>
<keyword evidence="10" id="KW-1185">Reference proteome</keyword>
<dbReference type="Pfam" id="PF04290">
    <property type="entry name" value="DctQ"/>
    <property type="match status" value="1"/>
</dbReference>
<evidence type="ECO:0000256" key="5">
    <source>
        <dbReference type="ARBA" id="ARBA00022989"/>
    </source>
</evidence>
<feature type="transmembrane region" description="Helical" evidence="7">
    <location>
        <begin position="12"/>
        <end position="33"/>
    </location>
</feature>
<keyword evidence="2 7" id="KW-0813">Transport</keyword>
<comment type="caution">
    <text evidence="9">The sequence shown here is derived from an EMBL/GenBank/DDBJ whole genome shotgun (WGS) entry which is preliminary data.</text>
</comment>
<evidence type="ECO:0000256" key="4">
    <source>
        <dbReference type="ARBA" id="ARBA00022692"/>
    </source>
</evidence>
<comment type="subcellular location">
    <subcellularLocation>
        <location evidence="7">Cell inner membrane</location>
        <topology evidence="7">Multi-pass membrane protein</topology>
    </subcellularLocation>
    <subcellularLocation>
        <location evidence="1">Cell membrane</location>
        <topology evidence="1">Multi-pass membrane protein</topology>
    </subcellularLocation>
</comment>
<organism evidence="9 10">
    <name type="scientific">Oceaniradius stylonematis</name>
    <dbReference type="NCBI Taxonomy" id="2184161"/>
    <lineage>
        <taxon>Bacteria</taxon>
        <taxon>Pseudomonadati</taxon>
        <taxon>Pseudomonadota</taxon>
        <taxon>Alphaproteobacteria</taxon>
        <taxon>Hyphomicrobiales</taxon>
        <taxon>Ahrensiaceae</taxon>
        <taxon>Oceaniradius</taxon>
    </lineage>
</organism>
<protein>
    <recommendedName>
        <fullName evidence="7">TRAP transporter small permease protein</fullName>
    </recommendedName>
</protein>
<keyword evidence="6 7" id="KW-0472">Membrane</keyword>
<sequence>MYRFFFGLSRLMAVFGGFILSALIVMVCVSIAGRSLNGFLHADMVQAMVPGLANWLLDIGIGPVNGDFELVEAGIAFAIFAFLPYCQITSGHATVAIFTDWLPERPQQFLRMVIEILFAVVLIVIAVQLKEGMDSRIRSGQTTFLLQFPIWWAYALSLAGAAVAACVAVYMAIVRTVEAFTGSVLIADDLGAEH</sequence>